<evidence type="ECO:0000313" key="1">
    <source>
        <dbReference type="EMBL" id="EKF50840.1"/>
    </source>
</evidence>
<dbReference type="EMBL" id="AMQS01000031">
    <property type="protein sequence ID" value="EKF50840.1"/>
    <property type="molecule type" value="Genomic_DNA"/>
</dbReference>
<reference evidence="1 2" key="1">
    <citation type="journal article" date="2012" name="J. Bacteriol.">
        <title>Genome Sequence of the Bacteriocin-Producing Strain Lactococcus garvieae DCC43.</title>
        <authorList>
            <person name="Gabrielsen C."/>
            <person name="Brede D.A."/>
            <person name="Hernandez P.E."/>
            <person name="Nes I.F."/>
            <person name="Diep D.B."/>
        </authorList>
    </citation>
    <scope>NUCLEOTIDE SEQUENCE [LARGE SCALE GENOMIC DNA]</scope>
    <source>
        <strain evidence="1 2">DCC43</strain>
    </source>
</reference>
<gene>
    <name evidence="1" type="ORF">C426_1765</name>
</gene>
<sequence>MLGMDTTFEYSQKVSVPVIKKPGSLPGFFFFEFKSFLVYQIIKASHSVTPSRALSFL</sequence>
<proteinExistence type="predicted"/>
<dbReference type="AlphaFoldDB" id="K2PHC7"/>
<evidence type="ECO:0000313" key="2">
    <source>
        <dbReference type="Proteomes" id="UP000006787"/>
    </source>
</evidence>
<organism evidence="1 2">
    <name type="scientific">Lactococcus garvieae DCC43</name>
    <dbReference type="NCBI Taxonomy" id="1231377"/>
    <lineage>
        <taxon>Bacteria</taxon>
        <taxon>Bacillati</taxon>
        <taxon>Bacillota</taxon>
        <taxon>Bacilli</taxon>
        <taxon>Lactobacillales</taxon>
        <taxon>Streptococcaceae</taxon>
        <taxon>Lactococcus</taxon>
    </lineage>
</organism>
<dbReference type="PATRIC" id="fig|1231377.3.peg.1745"/>
<accession>K2PHC7</accession>
<comment type="caution">
    <text evidence="1">The sequence shown here is derived from an EMBL/GenBank/DDBJ whole genome shotgun (WGS) entry which is preliminary data.</text>
</comment>
<dbReference type="Proteomes" id="UP000006787">
    <property type="component" value="Unassembled WGS sequence"/>
</dbReference>
<name>K2PHC7_9LACT</name>
<protein>
    <submittedName>
        <fullName evidence="1">Uncharacterized protein</fullName>
    </submittedName>
</protein>